<organism evidence="10 11">
    <name type="scientific">Paramecium pentaurelia</name>
    <dbReference type="NCBI Taxonomy" id="43138"/>
    <lineage>
        <taxon>Eukaryota</taxon>
        <taxon>Sar</taxon>
        <taxon>Alveolata</taxon>
        <taxon>Ciliophora</taxon>
        <taxon>Intramacronucleata</taxon>
        <taxon>Oligohymenophorea</taxon>
        <taxon>Peniculida</taxon>
        <taxon>Parameciidae</taxon>
        <taxon>Paramecium</taxon>
    </lineage>
</organism>
<comment type="similarity">
    <text evidence="8">Belongs to the protein kinase superfamily.</text>
</comment>
<evidence type="ECO:0000256" key="7">
    <source>
        <dbReference type="PROSITE-ProRule" id="PRU10141"/>
    </source>
</evidence>
<dbReference type="FunFam" id="3.30.200.20:FF:000537">
    <property type="entry name" value="Non-specific serine/threonine protein kinase"/>
    <property type="match status" value="1"/>
</dbReference>
<name>A0A8S1TFC9_9CILI</name>
<feature type="binding site" evidence="7">
    <location>
        <position position="77"/>
    </location>
    <ligand>
        <name>ATP</name>
        <dbReference type="ChEBI" id="CHEBI:30616"/>
    </ligand>
</feature>
<keyword evidence="6 7" id="KW-0067">ATP-binding</keyword>
<keyword evidence="11" id="KW-1185">Reference proteome</keyword>
<dbReference type="PROSITE" id="PS50011">
    <property type="entry name" value="PROTEIN_KINASE_DOM"/>
    <property type="match status" value="1"/>
</dbReference>
<evidence type="ECO:0000256" key="6">
    <source>
        <dbReference type="ARBA" id="ARBA00022840"/>
    </source>
</evidence>
<dbReference type="OrthoDB" id="354826at2759"/>
<feature type="domain" description="Protein kinase" evidence="9">
    <location>
        <begin position="46"/>
        <end position="303"/>
    </location>
</feature>
<dbReference type="AlphaFoldDB" id="A0A8S1TFC9"/>
<dbReference type="InterPro" id="IPR017441">
    <property type="entry name" value="Protein_kinase_ATP_BS"/>
</dbReference>
<evidence type="ECO:0000256" key="5">
    <source>
        <dbReference type="ARBA" id="ARBA00022777"/>
    </source>
</evidence>
<dbReference type="SMART" id="SM00220">
    <property type="entry name" value="S_TKc"/>
    <property type="match status" value="1"/>
</dbReference>
<dbReference type="PROSITE" id="PS00107">
    <property type="entry name" value="PROTEIN_KINASE_ATP"/>
    <property type="match status" value="1"/>
</dbReference>
<dbReference type="CDD" id="cd05123">
    <property type="entry name" value="STKc_AGC"/>
    <property type="match status" value="1"/>
</dbReference>
<evidence type="ECO:0000256" key="4">
    <source>
        <dbReference type="ARBA" id="ARBA00022741"/>
    </source>
</evidence>
<dbReference type="EMBL" id="CAJJDO010000020">
    <property type="protein sequence ID" value="CAD8150543.1"/>
    <property type="molecule type" value="Genomic_DNA"/>
</dbReference>
<evidence type="ECO:0000256" key="3">
    <source>
        <dbReference type="ARBA" id="ARBA00022679"/>
    </source>
</evidence>
<keyword evidence="4 7" id="KW-0547">Nucleotide-binding</keyword>
<dbReference type="GO" id="GO:0004674">
    <property type="term" value="F:protein serine/threonine kinase activity"/>
    <property type="evidence" value="ECO:0007669"/>
    <property type="project" value="UniProtKB-KW"/>
</dbReference>
<accession>A0A8S1TFC9</accession>
<keyword evidence="2" id="KW-0597">Phosphoprotein</keyword>
<dbReference type="InterPro" id="IPR000719">
    <property type="entry name" value="Prot_kinase_dom"/>
</dbReference>
<evidence type="ECO:0000313" key="10">
    <source>
        <dbReference type="EMBL" id="CAD8150543.1"/>
    </source>
</evidence>
<dbReference type="Pfam" id="PF00069">
    <property type="entry name" value="Pkinase"/>
    <property type="match status" value="1"/>
</dbReference>
<dbReference type="PROSITE" id="PS00108">
    <property type="entry name" value="PROTEIN_KINASE_ST"/>
    <property type="match status" value="1"/>
</dbReference>
<evidence type="ECO:0000256" key="8">
    <source>
        <dbReference type="RuleBase" id="RU000304"/>
    </source>
</evidence>
<evidence type="ECO:0000256" key="1">
    <source>
        <dbReference type="ARBA" id="ARBA00022527"/>
    </source>
</evidence>
<protein>
    <recommendedName>
        <fullName evidence="9">Protein kinase domain-containing protein</fullName>
    </recommendedName>
</protein>
<sequence length="363" mass="42378">MGNICFREEFVQTDVAKLKFDEDDLHSTAITIQGRETKQLALLSDFKKLKMLGKGAYGRVMLVQYEKKGKQKLYAMKILEKKNIRKESQIRHVLDERKILEKTNSNFVVKLRYAFQNHARLYFIVDYMQGGDLYYHIKSLSNFPDSYIRFYSAEILFGLQHLHSLNIIYRDLKPENILISQSGHIKLSDFGLSKILDDYNQKANTCCGTIDYLAPEVLGNEGYTFTSDFYSLGCLIYEMYFGKPPFYSRDKKLMVQNRSVRSIPQLEQCPQDARDLLTKLLEVDPKKRLGRKGAEQILNHAFFQDLDLQKMKELQIQAPIIIINSDYVDLRMNKEIIPQTPQQKGTQKIFEGFTYFQKESQDC</sequence>
<evidence type="ECO:0000256" key="2">
    <source>
        <dbReference type="ARBA" id="ARBA00022553"/>
    </source>
</evidence>
<dbReference type="InterPro" id="IPR008271">
    <property type="entry name" value="Ser/Thr_kinase_AS"/>
</dbReference>
<evidence type="ECO:0000259" key="9">
    <source>
        <dbReference type="PROSITE" id="PS50011"/>
    </source>
</evidence>
<dbReference type="GO" id="GO:0005524">
    <property type="term" value="F:ATP binding"/>
    <property type="evidence" value="ECO:0007669"/>
    <property type="project" value="UniProtKB-UniRule"/>
</dbReference>
<dbReference type="Proteomes" id="UP000689195">
    <property type="component" value="Unassembled WGS sequence"/>
</dbReference>
<comment type="caution">
    <text evidence="10">The sequence shown here is derived from an EMBL/GenBank/DDBJ whole genome shotgun (WGS) entry which is preliminary data.</text>
</comment>
<keyword evidence="1 8" id="KW-0723">Serine/threonine-protein kinase</keyword>
<dbReference type="InterPro" id="IPR045270">
    <property type="entry name" value="STKc_AGC"/>
</dbReference>
<gene>
    <name evidence="10" type="ORF">PPENT_87.1.T0200315</name>
</gene>
<keyword evidence="3" id="KW-0808">Transferase</keyword>
<reference evidence="10" key="1">
    <citation type="submission" date="2021-01" db="EMBL/GenBank/DDBJ databases">
        <authorList>
            <consortium name="Genoscope - CEA"/>
            <person name="William W."/>
        </authorList>
    </citation>
    <scope>NUCLEOTIDE SEQUENCE</scope>
</reference>
<proteinExistence type="inferred from homology"/>
<keyword evidence="5" id="KW-0418">Kinase</keyword>
<evidence type="ECO:0000313" key="11">
    <source>
        <dbReference type="Proteomes" id="UP000689195"/>
    </source>
</evidence>
<dbReference type="FunFam" id="1.10.510.10:FF:000465">
    <property type="entry name" value="Non-specific serine/threonine protein kinase"/>
    <property type="match status" value="1"/>
</dbReference>
<dbReference type="PANTHER" id="PTHR24351">
    <property type="entry name" value="RIBOSOMAL PROTEIN S6 KINASE"/>
    <property type="match status" value="1"/>
</dbReference>